<reference evidence="2 3" key="1">
    <citation type="submission" date="2019-05" db="EMBL/GenBank/DDBJ databases">
        <title>Algicella ahnfeltiae gen. nov., sp. nov., a novel marine bacterium of the family Flavobacteriaceae isolated from a red alga.</title>
        <authorList>
            <person name="Nedashkovskaya O.I."/>
            <person name="Kukhlevskiy A.D."/>
            <person name="Kim S.-G."/>
            <person name="Zhukova N.V."/>
            <person name="Mikhailov V.V."/>
        </authorList>
    </citation>
    <scope>NUCLEOTIDE SEQUENCE [LARGE SCALE GENOMIC DNA]</scope>
    <source>
        <strain evidence="2 3">10Alg115</strain>
    </source>
</reference>
<evidence type="ECO:0000256" key="1">
    <source>
        <dbReference type="SAM" id="SignalP"/>
    </source>
</evidence>
<keyword evidence="1" id="KW-0732">Signal</keyword>
<sequence>MKNLIIITMLLTFSLTSCTGQKQTDKTETKLDSIEPIVNSSVHKEYDEDGNLISVDSTYSYFYSNIKDDSILEQKFFKKFKIGFDDNFNHIDSIMANDFFNEDMFKMQDFYNQDFFSKRFRINDNAVDEIFKKMDSIKNRYYLKNEDDLKKEI</sequence>
<feature type="chain" id="PRO_5022733350" description="DUF4296 domain-containing protein" evidence="1">
    <location>
        <begin position="20"/>
        <end position="153"/>
    </location>
</feature>
<evidence type="ECO:0008006" key="4">
    <source>
        <dbReference type="Google" id="ProtNLM"/>
    </source>
</evidence>
<evidence type="ECO:0000313" key="3">
    <source>
        <dbReference type="Proteomes" id="UP000306229"/>
    </source>
</evidence>
<feature type="signal peptide" evidence="1">
    <location>
        <begin position="1"/>
        <end position="19"/>
    </location>
</feature>
<name>A0A5B7TU59_9FLAO</name>
<proteinExistence type="predicted"/>
<evidence type="ECO:0000313" key="2">
    <source>
        <dbReference type="EMBL" id="QCX38477.1"/>
    </source>
</evidence>
<dbReference type="Proteomes" id="UP000306229">
    <property type="component" value="Chromosome"/>
</dbReference>
<dbReference type="OrthoDB" id="1452960at2"/>
<dbReference type="AlphaFoldDB" id="A0A5B7TU59"/>
<organism evidence="2 3">
    <name type="scientific">Aureibaculum algae</name>
    <dbReference type="NCBI Taxonomy" id="2584122"/>
    <lineage>
        <taxon>Bacteria</taxon>
        <taxon>Pseudomonadati</taxon>
        <taxon>Bacteroidota</taxon>
        <taxon>Flavobacteriia</taxon>
        <taxon>Flavobacteriales</taxon>
        <taxon>Flavobacteriaceae</taxon>
        <taxon>Aureibaculum</taxon>
    </lineage>
</organism>
<dbReference type="KEGG" id="fbe:FF125_08555"/>
<dbReference type="EMBL" id="CP040749">
    <property type="protein sequence ID" value="QCX38477.1"/>
    <property type="molecule type" value="Genomic_DNA"/>
</dbReference>
<gene>
    <name evidence="2" type="ORF">FF125_08555</name>
</gene>
<keyword evidence="3" id="KW-1185">Reference proteome</keyword>
<accession>A0A5B7TU59</accession>
<protein>
    <recommendedName>
        <fullName evidence="4">DUF4296 domain-containing protein</fullName>
    </recommendedName>
</protein>
<dbReference type="PROSITE" id="PS51257">
    <property type="entry name" value="PROKAR_LIPOPROTEIN"/>
    <property type="match status" value="1"/>
</dbReference>
<dbReference type="RefSeq" id="WP_138949374.1">
    <property type="nucleotide sequence ID" value="NZ_CP040749.1"/>
</dbReference>